<proteinExistence type="predicted"/>
<dbReference type="EMBL" id="LAZR01012311">
    <property type="protein sequence ID" value="KKM27495.1"/>
    <property type="molecule type" value="Genomic_DNA"/>
</dbReference>
<accession>A0A0F9LJ53</accession>
<name>A0A0F9LJ53_9ZZZZ</name>
<evidence type="ECO:0000313" key="2">
    <source>
        <dbReference type="EMBL" id="KKM27495.1"/>
    </source>
</evidence>
<organism evidence="2">
    <name type="scientific">marine sediment metagenome</name>
    <dbReference type="NCBI Taxonomy" id="412755"/>
    <lineage>
        <taxon>unclassified sequences</taxon>
        <taxon>metagenomes</taxon>
        <taxon>ecological metagenomes</taxon>
    </lineage>
</organism>
<sequence>MSIHVFGEGSVPTIPDDTTDPPRFGQPIETTKDAFVIELRKFFNRSEITANRLSEIPTIRKYDISTNSNDGSLETAVKLIQKFPDIDEDLPLVAVMGSTGRNFPMGIGGQYVAPVLIPPFVITSNVEPFALNADETLIYKTTSESDEEHTSTIIFRNSRFQDIANATAQEIVTEINFQSLYARASITDTNNVKLSYGGALTSRATGNIEIIGGTVINALGYTIGQKAEYKNSIPYHRYHQATYIDIALEIATEDYNVRTELTDLVWSFFTFYMDSRDYTFLGRSIFDNSISNEFFQCIIKPDPTMAGEQEVPRPGDEADKVYVNRINIPVTTIQYVDRAVYVPGTTDPYYLNSDNLEVDDDIPFKN</sequence>
<gene>
    <name evidence="2" type="ORF">LCGC14_1574180</name>
</gene>
<protein>
    <submittedName>
        <fullName evidence="2">Uncharacterized protein</fullName>
    </submittedName>
</protein>
<dbReference type="AlphaFoldDB" id="A0A0F9LJ53"/>
<evidence type="ECO:0000256" key="1">
    <source>
        <dbReference type="SAM" id="MobiDB-lite"/>
    </source>
</evidence>
<comment type="caution">
    <text evidence="2">The sequence shown here is derived from an EMBL/GenBank/DDBJ whole genome shotgun (WGS) entry which is preliminary data.</text>
</comment>
<reference evidence="2" key="1">
    <citation type="journal article" date="2015" name="Nature">
        <title>Complex archaea that bridge the gap between prokaryotes and eukaryotes.</title>
        <authorList>
            <person name="Spang A."/>
            <person name="Saw J.H."/>
            <person name="Jorgensen S.L."/>
            <person name="Zaremba-Niedzwiedzka K."/>
            <person name="Martijn J."/>
            <person name="Lind A.E."/>
            <person name="van Eijk R."/>
            <person name="Schleper C."/>
            <person name="Guy L."/>
            <person name="Ettema T.J."/>
        </authorList>
    </citation>
    <scope>NUCLEOTIDE SEQUENCE</scope>
</reference>
<feature type="region of interest" description="Disordered" evidence="1">
    <location>
        <begin position="1"/>
        <end position="27"/>
    </location>
</feature>